<dbReference type="InterPro" id="IPR036390">
    <property type="entry name" value="WH_DNA-bd_sf"/>
</dbReference>
<dbReference type="SUPFAM" id="SSF53850">
    <property type="entry name" value="Periplasmic binding protein-like II"/>
    <property type="match status" value="1"/>
</dbReference>
<evidence type="ECO:0000256" key="3">
    <source>
        <dbReference type="ARBA" id="ARBA00023125"/>
    </source>
</evidence>
<dbReference type="InterPro" id="IPR050950">
    <property type="entry name" value="HTH-type_LysR_regulators"/>
</dbReference>
<keyword evidence="4" id="KW-0804">Transcription</keyword>
<dbReference type="InterPro" id="IPR036388">
    <property type="entry name" value="WH-like_DNA-bd_sf"/>
</dbReference>
<name>A0A9D2K6A4_9FIRM</name>
<evidence type="ECO:0000313" key="7">
    <source>
        <dbReference type="Proteomes" id="UP000824101"/>
    </source>
</evidence>
<accession>A0A9D2K6A4</accession>
<dbReference type="InterPro" id="IPR000847">
    <property type="entry name" value="LysR_HTH_N"/>
</dbReference>
<dbReference type="EMBL" id="DXBC01000166">
    <property type="protein sequence ID" value="HIZ80196.1"/>
    <property type="molecule type" value="Genomic_DNA"/>
</dbReference>
<evidence type="ECO:0000313" key="6">
    <source>
        <dbReference type="EMBL" id="HIZ80196.1"/>
    </source>
</evidence>
<organism evidence="6 7">
    <name type="scientific">Candidatus Lachnoclostridium stercorigallinarum</name>
    <dbReference type="NCBI Taxonomy" id="2838634"/>
    <lineage>
        <taxon>Bacteria</taxon>
        <taxon>Bacillati</taxon>
        <taxon>Bacillota</taxon>
        <taxon>Clostridia</taxon>
        <taxon>Lachnospirales</taxon>
        <taxon>Lachnospiraceae</taxon>
    </lineage>
</organism>
<proteinExistence type="inferred from homology"/>
<reference evidence="6" key="2">
    <citation type="submission" date="2021-04" db="EMBL/GenBank/DDBJ databases">
        <authorList>
            <person name="Gilroy R."/>
        </authorList>
    </citation>
    <scope>NUCLEOTIDE SEQUENCE</scope>
    <source>
        <strain evidence="6">ChiBcec1-1093</strain>
    </source>
</reference>
<sequence length="316" mass="36059">MADLKEQKYIVEIAKVQGIAKAAEHLFISQPALSKFLARTEELYDIRLFERVGKKLLPTYAGEQYLKYAKQMLELDQSFRDQIADIKTLRSGSLSIGSTPGRGKDIFPVILPEFYRQYPQFDLKVYQETAVKLEELLRNGEIQVAMMTSEEDRRFSGFHVEELATEEISLIVSKRRNLQGVAKYGFRYPWVDVRQLEGELFLMLNKGSRLRSVADRVFKNQMLSPKIMEFSSIDTIWKLVSQDFGIAFASDFNAPPVPGVDLFSVGPQPITWKFIILTRIGGYISNPIQYMIDITKKIYGNKNLSGRTGGVSNETI</sequence>
<comment type="similarity">
    <text evidence="1">Belongs to the LysR transcriptional regulatory family.</text>
</comment>
<dbReference type="GO" id="GO:0005829">
    <property type="term" value="C:cytosol"/>
    <property type="evidence" value="ECO:0007669"/>
    <property type="project" value="TreeGrafter"/>
</dbReference>
<keyword evidence="3" id="KW-0238">DNA-binding</keyword>
<protein>
    <submittedName>
        <fullName evidence="6">LysR family transcriptional regulator</fullName>
    </submittedName>
</protein>
<dbReference type="Gene3D" id="3.40.190.290">
    <property type="match status" value="1"/>
</dbReference>
<comment type="caution">
    <text evidence="6">The sequence shown here is derived from an EMBL/GenBank/DDBJ whole genome shotgun (WGS) entry which is preliminary data.</text>
</comment>
<dbReference type="SUPFAM" id="SSF46785">
    <property type="entry name" value="Winged helix' DNA-binding domain"/>
    <property type="match status" value="1"/>
</dbReference>
<evidence type="ECO:0000256" key="4">
    <source>
        <dbReference type="ARBA" id="ARBA00023163"/>
    </source>
</evidence>
<dbReference type="Pfam" id="PF03466">
    <property type="entry name" value="LysR_substrate"/>
    <property type="match status" value="1"/>
</dbReference>
<reference evidence="6" key="1">
    <citation type="journal article" date="2021" name="PeerJ">
        <title>Extensive microbial diversity within the chicken gut microbiome revealed by metagenomics and culture.</title>
        <authorList>
            <person name="Gilroy R."/>
            <person name="Ravi A."/>
            <person name="Getino M."/>
            <person name="Pursley I."/>
            <person name="Horton D.L."/>
            <person name="Alikhan N.F."/>
            <person name="Baker D."/>
            <person name="Gharbi K."/>
            <person name="Hall N."/>
            <person name="Watson M."/>
            <person name="Adriaenssens E.M."/>
            <person name="Foster-Nyarko E."/>
            <person name="Jarju S."/>
            <person name="Secka A."/>
            <person name="Antonio M."/>
            <person name="Oren A."/>
            <person name="Chaudhuri R.R."/>
            <person name="La Ragione R."/>
            <person name="Hildebrand F."/>
            <person name="Pallen M.J."/>
        </authorList>
    </citation>
    <scope>NUCLEOTIDE SEQUENCE</scope>
    <source>
        <strain evidence="6">ChiBcec1-1093</strain>
    </source>
</reference>
<dbReference type="PROSITE" id="PS50931">
    <property type="entry name" value="HTH_LYSR"/>
    <property type="match status" value="1"/>
</dbReference>
<evidence type="ECO:0000256" key="1">
    <source>
        <dbReference type="ARBA" id="ARBA00009437"/>
    </source>
</evidence>
<dbReference type="InterPro" id="IPR005119">
    <property type="entry name" value="LysR_subst-bd"/>
</dbReference>
<feature type="domain" description="HTH lysR-type" evidence="5">
    <location>
        <begin position="1"/>
        <end position="59"/>
    </location>
</feature>
<dbReference type="PANTHER" id="PTHR30419:SF8">
    <property type="entry name" value="NITROGEN ASSIMILATION TRANSCRIPTIONAL ACTIVATOR-RELATED"/>
    <property type="match status" value="1"/>
</dbReference>
<keyword evidence="2" id="KW-0805">Transcription regulation</keyword>
<dbReference type="Proteomes" id="UP000824101">
    <property type="component" value="Unassembled WGS sequence"/>
</dbReference>
<dbReference type="GO" id="GO:0003677">
    <property type="term" value="F:DNA binding"/>
    <property type="evidence" value="ECO:0007669"/>
    <property type="project" value="UniProtKB-KW"/>
</dbReference>
<dbReference type="Pfam" id="PF00126">
    <property type="entry name" value="HTH_1"/>
    <property type="match status" value="1"/>
</dbReference>
<dbReference type="PANTHER" id="PTHR30419">
    <property type="entry name" value="HTH-TYPE TRANSCRIPTIONAL REGULATOR YBHD"/>
    <property type="match status" value="1"/>
</dbReference>
<dbReference type="CDD" id="cd05466">
    <property type="entry name" value="PBP2_LTTR_substrate"/>
    <property type="match status" value="1"/>
</dbReference>
<dbReference type="GO" id="GO:0003700">
    <property type="term" value="F:DNA-binding transcription factor activity"/>
    <property type="evidence" value="ECO:0007669"/>
    <property type="project" value="InterPro"/>
</dbReference>
<evidence type="ECO:0000256" key="2">
    <source>
        <dbReference type="ARBA" id="ARBA00023015"/>
    </source>
</evidence>
<gene>
    <name evidence="6" type="ORF">IAA17_10460</name>
</gene>
<dbReference type="Gene3D" id="1.10.10.10">
    <property type="entry name" value="Winged helix-like DNA-binding domain superfamily/Winged helix DNA-binding domain"/>
    <property type="match status" value="1"/>
</dbReference>
<dbReference type="AlphaFoldDB" id="A0A9D2K6A4"/>
<evidence type="ECO:0000259" key="5">
    <source>
        <dbReference type="PROSITE" id="PS50931"/>
    </source>
</evidence>